<feature type="compositionally biased region" description="Basic and acidic residues" evidence="1">
    <location>
        <begin position="11"/>
        <end position="29"/>
    </location>
</feature>
<protein>
    <submittedName>
        <fullName evidence="2">Uncharacterized protein</fullName>
    </submittedName>
</protein>
<evidence type="ECO:0000313" key="3">
    <source>
        <dbReference type="Proteomes" id="UP000242180"/>
    </source>
</evidence>
<dbReference type="EMBL" id="MCGN01000003">
    <property type="protein sequence ID" value="ORY98940.1"/>
    <property type="molecule type" value="Genomic_DNA"/>
</dbReference>
<organism evidence="2 3">
    <name type="scientific">Syncephalastrum racemosum</name>
    <name type="common">Filamentous fungus</name>
    <dbReference type="NCBI Taxonomy" id="13706"/>
    <lineage>
        <taxon>Eukaryota</taxon>
        <taxon>Fungi</taxon>
        <taxon>Fungi incertae sedis</taxon>
        <taxon>Mucoromycota</taxon>
        <taxon>Mucoromycotina</taxon>
        <taxon>Mucoromycetes</taxon>
        <taxon>Mucorales</taxon>
        <taxon>Syncephalastraceae</taxon>
        <taxon>Syncephalastrum</taxon>
    </lineage>
</organism>
<reference evidence="2 3" key="1">
    <citation type="submission" date="2016-07" db="EMBL/GenBank/DDBJ databases">
        <title>Pervasive Adenine N6-methylation of Active Genes in Fungi.</title>
        <authorList>
            <consortium name="DOE Joint Genome Institute"/>
            <person name="Mondo S.J."/>
            <person name="Dannebaum R.O."/>
            <person name="Kuo R.C."/>
            <person name="Labutti K."/>
            <person name="Haridas S."/>
            <person name="Kuo A."/>
            <person name="Salamov A."/>
            <person name="Ahrendt S.R."/>
            <person name="Lipzen A."/>
            <person name="Sullivan W."/>
            <person name="Andreopoulos W.B."/>
            <person name="Clum A."/>
            <person name="Lindquist E."/>
            <person name="Daum C."/>
            <person name="Ramamoorthy G.K."/>
            <person name="Gryganskyi A."/>
            <person name="Culley D."/>
            <person name="Magnuson J.K."/>
            <person name="James T.Y."/>
            <person name="O'Malley M.A."/>
            <person name="Stajich J.E."/>
            <person name="Spatafora J.W."/>
            <person name="Visel A."/>
            <person name="Grigoriev I.V."/>
        </authorList>
    </citation>
    <scope>NUCLEOTIDE SEQUENCE [LARGE SCALE GENOMIC DNA]</scope>
    <source>
        <strain evidence="2 3">NRRL 2496</strain>
    </source>
</reference>
<comment type="caution">
    <text evidence="2">The sequence shown here is derived from an EMBL/GenBank/DDBJ whole genome shotgun (WGS) entry which is preliminary data.</text>
</comment>
<dbReference type="AlphaFoldDB" id="A0A1X2HIM3"/>
<name>A0A1X2HIM3_SYNRA</name>
<sequence>MTRIELNDALESEHGRMNKRERPLARREPCILGTGGRIRHSPKYHRLSKQASTAGGWAHVQIPKPSPPLFRHSVQLPLTAYKLDSSRVPRPSCP</sequence>
<proteinExistence type="predicted"/>
<evidence type="ECO:0000256" key="1">
    <source>
        <dbReference type="SAM" id="MobiDB-lite"/>
    </source>
</evidence>
<keyword evidence="3" id="KW-1185">Reference proteome</keyword>
<feature type="region of interest" description="Disordered" evidence="1">
    <location>
        <begin position="1"/>
        <end position="39"/>
    </location>
</feature>
<dbReference type="InParanoid" id="A0A1X2HIM3"/>
<accession>A0A1X2HIM3</accession>
<evidence type="ECO:0000313" key="2">
    <source>
        <dbReference type="EMBL" id="ORY98940.1"/>
    </source>
</evidence>
<dbReference type="Proteomes" id="UP000242180">
    <property type="component" value="Unassembled WGS sequence"/>
</dbReference>
<gene>
    <name evidence="2" type="ORF">BCR43DRAFT_488457</name>
</gene>